<sequence length="273" mass="29764">MSNMTKLDIMAIGFVDIGEWMIEDGQLTYRLSASDPDLVRVSMEVPNALYAFVENETILYIGKTSRSLRKRFRTYCRPGARQRTNLKNNANIKATISRGATVGILAFTPVDLFRYGDFEINLAAGLEDSLIRRVNPPWNGGALGKAITESAALEAEDDADATATDVGNAELSNAHAHSFSLTLGPTYYERGIVNVGVAASEFLGSDGAPCLVTFQDGWPAVASKINRTANRSGGVRIVGGNRAIAEWFQSRFEEGDVVSFEVLGRNKIRFLTN</sequence>
<evidence type="ECO:0000313" key="3">
    <source>
        <dbReference type="Proteomes" id="UP001652503"/>
    </source>
</evidence>
<reference evidence="2 3" key="1">
    <citation type="submission" date="2022-10" db="EMBL/GenBank/DDBJ databases">
        <title>Defluviimonas sp. nov., isolated from ocean surface water.</title>
        <authorList>
            <person name="He W."/>
            <person name="Wang L."/>
            <person name="Zhang D.-F."/>
        </authorList>
    </citation>
    <scope>NUCLEOTIDE SEQUENCE [LARGE SCALE GENOMIC DNA]</scope>
    <source>
        <strain evidence="2 3">WL0075</strain>
    </source>
</reference>
<gene>
    <name evidence="2" type="ORF">OE647_17445</name>
</gene>
<dbReference type="Gene3D" id="3.40.1440.40">
    <property type="match status" value="1"/>
</dbReference>
<protein>
    <submittedName>
        <fullName evidence="2">GIY-YIG nuclease family protein</fullName>
    </submittedName>
</protein>
<dbReference type="InterPro" id="IPR053748">
    <property type="entry name" value="Host_DNA_Degrad_Endo"/>
</dbReference>
<evidence type="ECO:0000259" key="1">
    <source>
        <dbReference type="PROSITE" id="PS50164"/>
    </source>
</evidence>
<dbReference type="InterPro" id="IPR044556">
    <property type="entry name" value="EndoII-like_GIY-YIG"/>
</dbReference>
<dbReference type="InterPro" id="IPR000305">
    <property type="entry name" value="GIY-YIG_endonuc"/>
</dbReference>
<name>A0ABT2Z5T2_9RHOB</name>
<dbReference type="CDD" id="cd10436">
    <property type="entry name" value="GIY-YIG_EndoII_Hpy188I_like"/>
    <property type="match status" value="1"/>
</dbReference>
<feature type="domain" description="GIY-YIG" evidence="1">
    <location>
        <begin position="45"/>
        <end position="140"/>
    </location>
</feature>
<evidence type="ECO:0000313" key="2">
    <source>
        <dbReference type="EMBL" id="MCV2866505.1"/>
    </source>
</evidence>
<organism evidence="2 3">
    <name type="scientific">Albidovulum sediminicola</name>
    <dbReference type="NCBI Taxonomy" id="2984331"/>
    <lineage>
        <taxon>Bacteria</taxon>
        <taxon>Pseudomonadati</taxon>
        <taxon>Pseudomonadota</taxon>
        <taxon>Alphaproteobacteria</taxon>
        <taxon>Rhodobacterales</taxon>
        <taxon>Paracoccaceae</taxon>
        <taxon>Albidovulum</taxon>
    </lineage>
</organism>
<dbReference type="PROSITE" id="PS50164">
    <property type="entry name" value="GIY_YIG"/>
    <property type="match status" value="1"/>
</dbReference>
<accession>A0ABT2Z5T2</accession>
<proteinExistence type="predicted"/>
<dbReference type="Proteomes" id="UP001652503">
    <property type="component" value="Unassembled WGS sequence"/>
</dbReference>
<comment type="caution">
    <text evidence="2">The sequence shown here is derived from an EMBL/GenBank/DDBJ whole genome shotgun (WGS) entry which is preliminary data.</text>
</comment>
<dbReference type="RefSeq" id="WP_263723034.1">
    <property type="nucleotide sequence ID" value="NZ_JAOWLA010000019.1"/>
</dbReference>
<dbReference type="EMBL" id="JAOWLA010000019">
    <property type="protein sequence ID" value="MCV2866505.1"/>
    <property type="molecule type" value="Genomic_DNA"/>
</dbReference>
<keyword evidence="3" id="KW-1185">Reference proteome</keyword>